<evidence type="ECO:0000256" key="6">
    <source>
        <dbReference type="ARBA" id="ARBA00022989"/>
    </source>
</evidence>
<feature type="transmembrane region" description="Helical" evidence="10">
    <location>
        <begin position="83"/>
        <end position="101"/>
    </location>
</feature>
<dbReference type="Pfam" id="PF01741">
    <property type="entry name" value="MscL"/>
    <property type="match status" value="1"/>
</dbReference>
<evidence type="ECO:0000256" key="10">
    <source>
        <dbReference type="SAM" id="Phobius"/>
    </source>
</evidence>
<protein>
    <recommendedName>
        <fullName evidence="12">Large-conductance mechanosensitive channel</fullName>
    </recommendedName>
</protein>
<keyword evidence="5 10" id="KW-0812">Transmembrane</keyword>
<evidence type="ECO:0000256" key="2">
    <source>
        <dbReference type="ARBA" id="ARBA00007254"/>
    </source>
</evidence>
<gene>
    <name evidence="11" type="ORF">H2204_014421</name>
</gene>
<proteinExistence type="inferred from homology"/>
<dbReference type="PROSITE" id="PS01327">
    <property type="entry name" value="MSCL"/>
    <property type="match status" value="1"/>
</dbReference>
<evidence type="ECO:0000256" key="8">
    <source>
        <dbReference type="ARBA" id="ARBA00023136"/>
    </source>
</evidence>
<dbReference type="InterPro" id="IPR037673">
    <property type="entry name" value="MSC/AndL"/>
</dbReference>
<dbReference type="InterPro" id="IPR036019">
    <property type="entry name" value="MscL_channel"/>
</dbReference>
<comment type="similarity">
    <text evidence="2">Belongs to the MscL family.</text>
</comment>
<evidence type="ECO:0000256" key="3">
    <source>
        <dbReference type="ARBA" id="ARBA00022448"/>
    </source>
</evidence>
<dbReference type="PANTHER" id="PTHR30266:SF2">
    <property type="entry name" value="LARGE-CONDUCTANCE MECHANOSENSITIVE CHANNEL"/>
    <property type="match status" value="1"/>
</dbReference>
<name>A0AA38XJW1_9EURO</name>
<evidence type="ECO:0000256" key="9">
    <source>
        <dbReference type="ARBA" id="ARBA00023303"/>
    </source>
</evidence>
<evidence type="ECO:0000256" key="1">
    <source>
        <dbReference type="ARBA" id="ARBA00004651"/>
    </source>
</evidence>
<evidence type="ECO:0000256" key="5">
    <source>
        <dbReference type="ARBA" id="ARBA00022692"/>
    </source>
</evidence>
<dbReference type="NCBIfam" id="NF001843">
    <property type="entry name" value="PRK00567.1-4"/>
    <property type="match status" value="1"/>
</dbReference>
<dbReference type="InterPro" id="IPR001185">
    <property type="entry name" value="MS_channel"/>
</dbReference>
<dbReference type="GO" id="GO:0005886">
    <property type="term" value="C:plasma membrane"/>
    <property type="evidence" value="ECO:0007669"/>
    <property type="project" value="UniProtKB-SubCell"/>
</dbReference>
<keyword evidence="6 10" id="KW-1133">Transmembrane helix</keyword>
<dbReference type="AlphaFoldDB" id="A0AA38XJW1"/>
<dbReference type="NCBIfam" id="TIGR00220">
    <property type="entry name" value="mscL"/>
    <property type="match status" value="1"/>
</dbReference>
<dbReference type="Gene3D" id="1.10.1200.120">
    <property type="entry name" value="Large-conductance mechanosensitive channel, MscL, domain 1"/>
    <property type="match status" value="1"/>
</dbReference>
<reference evidence="11" key="1">
    <citation type="submission" date="2022-10" db="EMBL/GenBank/DDBJ databases">
        <title>Culturing micro-colonial fungi from biological soil crusts in the Mojave desert and describing Neophaeococcomyces mojavensis, and introducing the new genera and species Taxawa tesnikishii.</title>
        <authorList>
            <person name="Kurbessoian T."/>
            <person name="Stajich J.E."/>
        </authorList>
    </citation>
    <scope>NUCLEOTIDE SEQUENCE</scope>
    <source>
        <strain evidence="11">TK_35</strain>
    </source>
</reference>
<dbReference type="HAMAP" id="MF_00115">
    <property type="entry name" value="MscL"/>
    <property type="match status" value="1"/>
</dbReference>
<keyword evidence="8 10" id="KW-0472">Membrane</keyword>
<dbReference type="GO" id="GO:0008381">
    <property type="term" value="F:mechanosensitive monoatomic ion channel activity"/>
    <property type="evidence" value="ECO:0007669"/>
    <property type="project" value="InterPro"/>
</dbReference>
<evidence type="ECO:0008006" key="12">
    <source>
        <dbReference type="Google" id="ProtNLM"/>
    </source>
</evidence>
<dbReference type="EMBL" id="JAPDRN010000184">
    <property type="protein sequence ID" value="KAJ9614780.1"/>
    <property type="molecule type" value="Genomic_DNA"/>
</dbReference>
<dbReference type="PANTHER" id="PTHR30266">
    <property type="entry name" value="MECHANOSENSITIVE CHANNEL MSCL"/>
    <property type="match status" value="1"/>
</dbReference>
<comment type="subcellular location">
    <subcellularLocation>
        <location evidence="1">Cell membrane</location>
        <topology evidence="1">Multi-pass membrane protein</topology>
    </subcellularLocation>
</comment>
<feature type="transmembrane region" description="Helical" evidence="10">
    <location>
        <begin position="16"/>
        <end position="37"/>
    </location>
</feature>
<organism evidence="11">
    <name type="scientific">Knufia peltigerae</name>
    <dbReference type="NCBI Taxonomy" id="1002370"/>
    <lineage>
        <taxon>Eukaryota</taxon>
        <taxon>Fungi</taxon>
        <taxon>Dikarya</taxon>
        <taxon>Ascomycota</taxon>
        <taxon>Pezizomycotina</taxon>
        <taxon>Eurotiomycetes</taxon>
        <taxon>Chaetothyriomycetidae</taxon>
        <taxon>Chaetothyriales</taxon>
        <taxon>Trichomeriaceae</taxon>
        <taxon>Knufia</taxon>
    </lineage>
</organism>
<dbReference type="FunFam" id="1.10.1200.120:FF:000001">
    <property type="entry name" value="Large-conductance mechanosensitive channel"/>
    <property type="match status" value="1"/>
</dbReference>
<accession>A0AA38XJW1</accession>
<evidence type="ECO:0000256" key="4">
    <source>
        <dbReference type="ARBA" id="ARBA00022475"/>
    </source>
</evidence>
<comment type="caution">
    <text evidence="11">The sequence shown here is derived from an EMBL/GenBank/DDBJ whole genome shotgun (WGS) entry which is preliminary data.</text>
</comment>
<dbReference type="PRINTS" id="PR01264">
    <property type="entry name" value="MECHCHANNEL"/>
</dbReference>
<evidence type="ECO:0000256" key="7">
    <source>
        <dbReference type="ARBA" id="ARBA00023065"/>
    </source>
</evidence>
<keyword evidence="4" id="KW-1003">Cell membrane</keyword>
<dbReference type="NCBIfam" id="NF010557">
    <property type="entry name" value="PRK13952.1"/>
    <property type="match status" value="1"/>
</dbReference>
<sequence length="333" mass="35539">MGMLTEFKEFAMRGNVIDLAVGVVIGAAFGKIVTALVEKIIMPPLGMLIGKVDFSQLAWTLSPASIGADGKEIPAVVIGYGDFINTLIQFVIVAFAIFLVIKVINRLSRKQEAAPAAPAEEVVLLREIRDSLKNAKPPPFAVDARRHRLNTPTPRMRALAIPLLLSACMCVAGTAQARDVSVTDGKGHYLPYKPGMALPKGVAAPLDGYSHADLLLAAAQPIEAQMKARGLDPTLTRESLFAMAGVLNEALEAKSAEYQIATDLQKAGDSPKARHEAVTALAKRFGLLTVDATYDSLKGSPLLSLDKQFLNDYINNAGNGVASYIMKLDTAAK</sequence>
<keyword evidence="7" id="KW-0406">Ion transport</keyword>
<keyword evidence="3" id="KW-0813">Transport</keyword>
<evidence type="ECO:0000313" key="11">
    <source>
        <dbReference type="EMBL" id="KAJ9614780.1"/>
    </source>
</evidence>
<dbReference type="InterPro" id="IPR019823">
    <property type="entry name" value="Mechanosensitive_channel_CS"/>
</dbReference>
<dbReference type="SUPFAM" id="SSF81330">
    <property type="entry name" value="Gated mechanosensitive channel"/>
    <property type="match status" value="1"/>
</dbReference>
<keyword evidence="9" id="KW-0407">Ion channel</keyword>